<dbReference type="EMBL" id="VOQR01000001">
    <property type="protein sequence ID" value="TXC70009.1"/>
    <property type="molecule type" value="Genomic_DNA"/>
</dbReference>
<organism evidence="3 4">
    <name type="scientific">Sphingomonas ginsenosidivorax</name>
    <dbReference type="NCBI Taxonomy" id="862135"/>
    <lineage>
        <taxon>Bacteria</taxon>
        <taxon>Pseudomonadati</taxon>
        <taxon>Pseudomonadota</taxon>
        <taxon>Alphaproteobacteria</taxon>
        <taxon>Sphingomonadales</taxon>
        <taxon>Sphingomonadaceae</taxon>
        <taxon>Sphingomonas</taxon>
    </lineage>
</organism>
<reference evidence="3 4" key="1">
    <citation type="journal article" date="2013" name="Antonie Van Leeuwenhoek">
        <title>Sphingomonas ginsenosidivorax sp. nov., with the ability to transform ginsenosides.</title>
        <authorList>
            <person name="Jin X.F."/>
            <person name="Kim J.K."/>
            <person name="Liu Q.M."/>
            <person name="Kang M.S."/>
            <person name="He D."/>
            <person name="Jin F.X."/>
            <person name="Kim S.C."/>
            <person name="Im W.T."/>
        </authorList>
    </citation>
    <scope>NUCLEOTIDE SEQUENCE [LARGE SCALE GENOMIC DNA]</scope>
    <source>
        <strain evidence="3 4">KHI67</strain>
    </source>
</reference>
<proteinExistence type="predicted"/>
<accession>A0A5C6UB95</accession>
<protein>
    <recommendedName>
        <fullName evidence="5">Colicin transporter</fullName>
    </recommendedName>
</protein>
<sequence length="226" mass="23775">MTAAYRLRGVGWFGGCVAVVLGFYLVSLQVAAERKKLEAVNGQIRSAERDIRALETEFDTRGNLAQLERWNGDTLALSAPVAGQFVTSESALAAIDVNQPLGGAADTRMASLLVPSMPVTMPQPTAIAQAQAAPQAAPQVMKVAVQTAANAALKPAVIHVSTAPSRAAEAAIVRALPQRMADKLSAKLAVAKVRPQAVAMLDDKLLSDNTLGDILSGARAEARRRR</sequence>
<evidence type="ECO:0000256" key="2">
    <source>
        <dbReference type="SAM" id="Phobius"/>
    </source>
</evidence>
<evidence type="ECO:0008006" key="5">
    <source>
        <dbReference type="Google" id="ProtNLM"/>
    </source>
</evidence>
<keyword evidence="1" id="KW-0175">Coiled coil</keyword>
<keyword evidence="2" id="KW-1133">Transmembrane helix</keyword>
<dbReference type="Proteomes" id="UP000321250">
    <property type="component" value="Unassembled WGS sequence"/>
</dbReference>
<keyword evidence="2" id="KW-0472">Membrane</keyword>
<evidence type="ECO:0000256" key="1">
    <source>
        <dbReference type="SAM" id="Coils"/>
    </source>
</evidence>
<evidence type="ECO:0000313" key="4">
    <source>
        <dbReference type="Proteomes" id="UP000321250"/>
    </source>
</evidence>
<keyword evidence="4" id="KW-1185">Reference proteome</keyword>
<evidence type="ECO:0000313" key="3">
    <source>
        <dbReference type="EMBL" id="TXC70009.1"/>
    </source>
</evidence>
<feature type="coiled-coil region" evidence="1">
    <location>
        <begin position="30"/>
        <end position="57"/>
    </location>
</feature>
<feature type="transmembrane region" description="Helical" evidence="2">
    <location>
        <begin position="12"/>
        <end position="32"/>
    </location>
</feature>
<dbReference type="AlphaFoldDB" id="A0A5C6UB95"/>
<keyword evidence="2" id="KW-0812">Transmembrane</keyword>
<dbReference type="OrthoDB" id="7391128at2"/>
<dbReference type="RefSeq" id="WP_147079784.1">
    <property type="nucleotide sequence ID" value="NZ_VOQR01000001.1"/>
</dbReference>
<comment type="caution">
    <text evidence="3">The sequence shown here is derived from an EMBL/GenBank/DDBJ whole genome shotgun (WGS) entry which is preliminary data.</text>
</comment>
<name>A0A5C6UB95_9SPHN</name>
<gene>
    <name evidence="3" type="ORF">FSB78_02860</name>
</gene>